<comment type="catalytic activity">
    <reaction evidence="6 7">
        <text>L-threonylcarbamoyladenylate + adenosine(37) in tRNA = N(6)-L-threonylcarbamoyladenosine(37) in tRNA + AMP + H(+)</text>
        <dbReference type="Rhea" id="RHEA:37059"/>
        <dbReference type="Rhea" id="RHEA-COMP:10162"/>
        <dbReference type="Rhea" id="RHEA-COMP:10163"/>
        <dbReference type="ChEBI" id="CHEBI:15378"/>
        <dbReference type="ChEBI" id="CHEBI:73682"/>
        <dbReference type="ChEBI" id="CHEBI:74411"/>
        <dbReference type="ChEBI" id="CHEBI:74418"/>
        <dbReference type="ChEBI" id="CHEBI:456215"/>
        <dbReference type="EC" id="2.3.1.234"/>
    </reaction>
</comment>
<evidence type="ECO:0000256" key="7">
    <source>
        <dbReference type="HAMAP-Rule" id="MF_01445"/>
    </source>
</evidence>
<dbReference type="EC" id="2.3.1.234" evidence="7"/>
<dbReference type="InterPro" id="IPR043129">
    <property type="entry name" value="ATPase_NBD"/>
</dbReference>
<organism evidence="9 10">
    <name type="scientific">Campylobacter concisus</name>
    <dbReference type="NCBI Taxonomy" id="199"/>
    <lineage>
        <taxon>Bacteria</taxon>
        <taxon>Pseudomonadati</taxon>
        <taxon>Campylobacterota</taxon>
        <taxon>Epsilonproteobacteria</taxon>
        <taxon>Campylobacterales</taxon>
        <taxon>Campylobacteraceae</taxon>
        <taxon>Campylobacter</taxon>
    </lineage>
</organism>
<dbReference type="RefSeq" id="WP_107916525.1">
    <property type="nucleotide sequence ID" value="NZ_CP021642.1"/>
</dbReference>
<dbReference type="PANTHER" id="PTHR11735">
    <property type="entry name" value="TRNA N6-ADENOSINE THREONYLCARBAMOYLTRANSFERASE"/>
    <property type="match status" value="1"/>
</dbReference>
<feature type="binding site" evidence="7">
    <location>
        <position position="107"/>
    </location>
    <ligand>
        <name>Fe cation</name>
        <dbReference type="ChEBI" id="CHEBI:24875"/>
    </ligand>
</feature>
<keyword evidence="3 7" id="KW-0479">Metal-binding</keyword>
<feature type="binding site" evidence="7">
    <location>
        <position position="111"/>
    </location>
    <ligand>
        <name>Fe cation</name>
        <dbReference type="ChEBI" id="CHEBI:24875"/>
    </ligand>
</feature>
<keyword evidence="4 7" id="KW-0408">Iron</keyword>
<keyword evidence="7" id="KW-0963">Cytoplasm</keyword>
<comment type="similarity">
    <text evidence="7">Belongs to the KAE1 / TsaD family.</text>
</comment>
<comment type="function">
    <text evidence="7">Required for the formation of a threonylcarbamoyl group on adenosine at position 37 (t(6)A37) in tRNAs that read codons beginning with adenine. Is involved in the transfer of the threonylcarbamoyl moiety of threonylcarbamoyl-AMP (TC-AMP) to the N6 group of A37, together with TsaE and TsaB. TsaD likely plays a direct catalytic role in this reaction.</text>
</comment>
<dbReference type="NCBIfam" id="TIGR00329">
    <property type="entry name" value="gcp_kae1"/>
    <property type="match status" value="1"/>
</dbReference>
<feature type="domain" description="Gcp-like" evidence="8">
    <location>
        <begin position="29"/>
        <end position="303"/>
    </location>
</feature>
<dbReference type="EMBL" id="CP021642">
    <property type="protein sequence ID" value="AVX43644.1"/>
    <property type="molecule type" value="Genomic_DNA"/>
</dbReference>
<evidence type="ECO:0000256" key="4">
    <source>
        <dbReference type="ARBA" id="ARBA00023004"/>
    </source>
</evidence>
<comment type="caution">
    <text evidence="7">Lacks conserved residue(s) required for the propagation of feature annotation.</text>
</comment>
<feature type="binding site" evidence="7">
    <location>
        <position position="162"/>
    </location>
    <ligand>
        <name>substrate</name>
    </ligand>
</feature>
<dbReference type="SUPFAM" id="SSF53067">
    <property type="entry name" value="Actin-like ATPase domain"/>
    <property type="match status" value="1"/>
</dbReference>
<dbReference type="InterPro" id="IPR000905">
    <property type="entry name" value="Gcp-like_dom"/>
</dbReference>
<dbReference type="GO" id="GO:0005506">
    <property type="term" value="F:iron ion binding"/>
    <property type="evidence" value="ECO:0007669"/>
    <property type="project" value="UniProtKB-UniRule"/>
</dbReference>
<dbReference type="Proteomes" id="UP000241854">
    <property type="component" value="Chromosome"/>
</dbReference>
<dbReference type="GO" id="GO:0002949">
    <property type="term" value="P:tRNA threonylcarbamoyladenosine modification"/>
    <property type="evidence" value="ECO:0007669"/>
    <property type="project" value="UniProtKB-UniRule"/>
</dbReference>
<proteinExistence type="inferred from homology"/>
<evidence type="ECO:0000256" key="3">
    <source>
        <dbReference type="ARBA" id="ARBA00022723"/>
    </source>
</evidence>
<keyword evidence="1 7" id="KW-0808">Transferase</keyword>
<keyword evidence="2 7" id="KW-0819">tRNA processing</keyword>
<comment type="subcellular location">
    <subcellularLocation>
        <location evidence="7">Cytoplasm</location>
    </subcellularLocation>
</comment>
<keyword evidence="5 7" id="KW-0012">Acyltransferase</keyword>
<accession>A0A2R4NZ02</accession>
<dbReference type="NCBIfam" id="TIGR03723">
    <property type="entry name" value="T6A_TsaD_YgjD"/>
    <property type="match status" value="1"/>
</dbReference>
<feature type="binding site" evidence="7">
    <location>
        <position position="297"/>
    </location>
    <ligand>
        <name>Fe cation</name>
        <dbReference type="ChEBI" id="CHEBI:24875"/>
    </ligand>
</feature>
<name>A0A2R4NZ02_9BACT</name>
<evidence type="ECO:0000259" key="8">
    <source>
        <dbReference type="Pfam" id="PF00814"/>
    </source>
</evidence>
<gene>
    <name evidence="7" type="primary">tsaD</name>
    <name evidence="9" type="ORF">CCS77_0583</name>
</gene>
<protein>
    <recommendedName>
        <fullName evidence="7">tRNA N6-adenosine threonylcarbamoyltransferase</fullName>
        <ecNumber evidence="7">2.3.1.234</ecNumber>
    </recommendedName>
    <alternativeName>
        <fullName evidence="7">N6-L-threonylcarbamoyladenine synthase</fullName>
        <shortName evidence="7">t(6)A synthase</shortName>
    </alternativeName>
    <alternativeName>
        <fullName evidence="7">t(6)A37 threonylcarbamoyladenosine biosynthesis protein TsaD</fullName>
    </alternativeName>
    <alternativeName>
        <fullName evidence="7">tRNA threonylcarbamoyladenosine biosynthesis protein TsaD</fullName>
    </alternativeName>
</protein>
<dbReference type="PANTHER" id="PTHR11735:SF6">
    <property type="entry name" value="TRNA N6-ADENOSINE THREONYLCARBAMOYLTRANSFERASE, MITOCHONDRIAL"/>
    <property type="match status" value="1"/>
</dbReference>
<evidence type="ECO:0000313" key="10">
    <source>
        <dbReference type="Proteomes" id="UP000241854"/>
    </source>
</evidence>
<dbReference type="PRINTS" id="PR00789">
    <property type="entry name" value="OSIALOPTASE"/>
</dbReference>
<dbReference type="GO" id="GO:0061711">
    <property type="term" value="F:tRNA N(6)-L-threonylcarbamoyladenine synthase activity"/>
    <property type="evidence" value="ECO:0007669"/>
    <property type="project" value="UniProtKB-EC"/>
</dbReference>
<feature type="binding site" evidence="7">
    <location>
        <begin position="129"/>
        <end position="133"/>
    </location>
    <ligand>
        <name>substrate</name>
    </ligand>
</feature>
<sequence>MILGIESSCDDSSVALIDEGTLEQIYYKKISQEEEHAIFGGVVPELAARLHTKALPALLNDILPNLKDINAIAVTNEPGLSVSLIGGVSMAKALSIALNIPLIAVNHLVGHIYSLFLDREATFPLGVLLVSGGHTMILEINENGEILELASTSDDSFGESFDKVAKMLDLGYPGGAVVQQNALLCEDKDRFKFTVPLLHDKRLEYSFSGLKNQVRVEISKLKTITQKDIADICYAFENTACEHILNKLEKVFTLRNFKRFGVVGGASANLNLRKRLETLCQKNGCKLLLAPLAFCSDNALMIARAGREKYLKKEFISHDKLTINPRVSFKKFELDL</sequence>
<feature type="binding site" evidence="7">
    <location>
        <position position="175"/>
    </location>
    <ligand>
        <name>substrate</name>
    </ligand>
</feature>
<reference evidence="9 10" key="1">
    <citation type="journal article" date="2018" name="Emerg. Microbes Infect.">
        <title>Genomic analysis of oral Campylobacter concisus strains identified a potential bacterial molecular marker associated with active Crohn's disease.</title>
        <authorList>
            <person name="Liu F."/>
            <person name="Ma R."/>
            <person name="Tay C.Y.A."/>
            <person name="Octavia S."/>
            <person name="Lan R."/>
            <person name="Chung H.K.L."/>
            <person name="Riordan S.M."/>
            <person name="Grimm M.C."/>
            <person name="Leong R.W."/>
            <person name="Tanaka M.M."/>
            <person name="Connor S."/>
            <person name="Zhang L."/>
        </authorList>
    </citation>
    <scope>NUCLEOTIDE SEQUENCE [LARGE SCALE GENOMIC DNA]</scope>
    <source>
        <strain evidence="9 10">P2CDO4</strain>
    </source>
</reference>
<dbReference type="InterPro" id="IPR017861">
    <property type="entry name" value="KAE1/TsaD"/>
</dbReference>
<evidence type="ECO:0000313" key="9">
    <source>
        <dbReference type="EMBL" id="AVX43644.1"/>
    </source>
</evidence>
<evidence type="ECO:0000256" key="2">
    <source>
        <dbReference type="ARBA" id="ARBA00022694"/>
    </source>
</evidence>
<dbReference type="InterPro" id="IPR022450">
    <property type="entry name" value="TsaD"/>
</dbReference>
<dbReference type="InterPro" id="IPR017860">
    <property type="entry name" value="Peptidase_M22_CS"/>
</dbReference>
<evidence type="ECO:0000256" key="1">
    <source>
        <dbReference type="ARBA" id="ARBA00022679"/>
    </source>
</evidence>
<dbReference type="Pfam" id="PF00814">
    <property type="entry name" value="TsaD"/>
    <property type="match status" value="1"/>
</dbReference>
<feature type="binding site" evidence="7">
    <location>
        <position position="269"/>
    </location>
    <ligand>
        <name>substrate</name>
    </ligand>
</feature>
<dbReference type="HAMAP" id="MF_01445">
    <property type="entry name" value="TsaD"/>
    <property type="match status" value="1"/>
</dbReference>
<evidence type="ECO:0000256" key="6">
    <source>
        <dbReference type="ARBA" id="ARBA00048117"/>
    </source>
</evidence>
<comment type="cofactor">
    <cofactor evidence="7">
        <name>Fe(2+)</name>
        <dbReference type="ChEBI" id="CHEBI:29033"/>
    </cofactor>
    <text evidence="7">Binds 1 Fe(2+) ion per subunit.</text>
</comment>
<dbReference type="AlphaFoldDB" id="A0A2R4NZ02"/>
<evidence type="ECO:0000256" key="5">
    <source>
        <dbReference type="ARBA" id="ARBA00023315"/>
    </source>
</evidence>
<dbReference type="Gene3D" id="3.30.420.40">
    <property type="match status" value="2"/>
</dbReference>
<dbReference type="GO" id="GO:0005737">
    <property type="term" value="C:cytoplasm"/>
    <property type="evidence" value="ECO:0007669"/>
    <property type="project" value="UniProtKB-SubCell"/>
</dbReference>
<dbReference type="PROSITE" id="PS01016">
    <property type="entry name" value="GLYCOPROTEASE"/>
    <property type="match status" value="1"/>
</dbReference>